<name>A0A934S8L1_9BACT</name>
<accession>A0A934S8L1</accession>
<organism evidence="2 3">
    <name type="scientific">Luteolibacter pohnpeiensis</name>
    <dbReference type="NCBI Taxonomy" id="454153"/>
    <lineage>
        <taxon>Bacteria</taxon>
        <taxon>Pseudomonadati</taxon>
        <taxon>Verrucomicrobiota</taxon>
        <taxon>Verrucomicrobiia</taxon>
        <taxon>Verrucomicrobiales</taxon>
        <taxon>Verrucomicrobiaceae</taxon>
        <taxon>Luteolibacter</taxon>
    </lineage>
</organism>
<keyword evidence="3" id="KW-1185">Reference proteome</keyword>
<reference evidence="2" key="1">
    <citation type="submission" date="2021-01" db="EMBL/GenBank/DDBJ databases">
        <title>Modified the classification status of verrucomicrobia.</title>
        <authorList>
            <person name="Feng X."/>
        </authorList>
    </citation>
    <scope>NUCLEOTIDE SEQUENCE</scope>
    <source>
        <strain evidence="2">KCTC 22041</strain>
    </source>
</reference>
<evidence type="ECO:0000313" key="3">
    <source>
        <dbReference type="Proteomes" id="UP000603141"/>
    </source>
</evidence>
<evidence type="ECO:0000313" key="2">
    <source>
        <dbReference type="EMBL" id="MBK1883335.1"/>
    </source>
</evidence>
<dbReference type="AlphaFoldDB" id="A0A934S8L1"/>
<dbReference type="EMBL" id="JAENIJ010000020">
    <property type="protein sequence ID" value="MBK1883335.1"/>
    <property type="molecule type" value="Genomic_DNA"/>
</dbReference>
<proteinExistence type="predicted"/>
<evidence type="ECO:0000256" key="1">
    <source>
        <dbReference type="SAM" id="Phobius"/>
    </source>
</evidence>
<keyword evidence="1" id="KW-0472">Membrane</keyword>
<feature type="transmembrane region" description="Helical" evidence="1">
    <location>
        <begin position="52"/>
        <end position="71"/>
    </location>
</feature>
<gene>
    <name evidence="2" type="ORF">JIN85_12985</name>
</gene>
<sequence>MATKIQNPEKELRFTRAAQASIFWVAAAVFLAMGITLLACAYYRFINPSLPHPAWAALPILLAILAIRVAIRLTKHAYLIFTPLGIEIFPFFRPASTMRLVTWQEIEDAEVDTDRRLLTLHHNREKTSGIHLSLQPIPRDRRELLAKAIMGRVSRAGQAS</sequence>
<protein>
    <submittedName>
        <fullName evidence="2">Uncharacterized protein</fullName>
    </submittedName>
</protein>
<dbReference type="Proteomes" id="UP000603141">
    <property type="component" value="Unassembled WGS sequence"/>
</dbReference>
<comment type="caution">
    <text evidence="2">The sequence shown here is derived from an EMBL/GenBank/DDBJ whole genome shotgun (WGS) entry which is preliminary data.</text>
</comment>
<dbReference type="RefSeq" id="WP_200271379.1">
    <property type="nucleotide sequence ID" value="NZ_JAENIJ010000020.1"/>
</dbReference>
<feature type="transmembrane region" description="Helical" evidence="1">
    <location>
        <begin position="21"/>
        <end position="46"/>
    </location>
</feature>
<keyword evidence="1" id="KW-1133">Transmembrane helix</keyword>
<keyword evidence="1" id="KW-0812">Transmembrane</keyword>